<keyword evidence="3" id="KW-0238">DNA-binding</keyword>
<keyword evidence="2" id="KW-0805">Transcription regulation</keyword>
<evidence type="ECO:0000256" key="6">
    <source>
        <dbReference type="SAM" id="MobiDB-lite"/>
    </source>
</evidence>
<evidence type="ECO:0000256" key="5">
    <source>
        <dbReference type="ARBA" id="ARBA00023242"/>
    </source>
</evidence>
<dbReference type="PROSITE" id="PS50863">
    <property type="entry name" value="B3"/>
    <property type="match status" value="2"/>
</dbReference>
<dbReference type="SUPFAM" id="SSF101936">
    <property type="entry name" value="DNA-binding pseudobarrel domain"/>
    <property type="match status" value="2"/>
</dbReference>
<dbReference type="Pfam" id="PF02362">
    <property type="entry name" value="B3"/>
    <property type="match status" value="1"/>
</dbReference>
<evidence type="ECO:0000313" key="9">
    <source>
        <dbReference type="Proteomes" id="UP001341840"/>
    </source>
</evidence>
<accession>A0ABU6XBS2</accession>
<organism evidence="8 9">
    <name type="scientific">Stylosanthes scabra</name>
    <dbReference type="NCBI Taxonomy" id="79078"/>
    <lineage>
        <taxon>Eukaryota</taxon>
        <taxon>Viridiplantae</taxon>
        <taxon>Streptophyta</taxon>
        <taxon>Embryophyta</taxon>
        <taxon>Tracheophyta</taxon>
        <taxon>Spermatophyta</taxon>
        <taxon>Magnoliopsida</taxon>
        <taxon>eudicotyledons</taxon>
        <taxon>Gunneridae</taxon>
        <taxon>Pentapetalae</taxon>
        <taxon>rosids</taxon>
        <taxon>fabids</taxon>
        <taxon>Fabales</taxon>
        <taxon>Fabaceae</taxon>
        <taxon>Papilionoideae</taxon>
        <taxon>50 kb inversion clade</taxon>
        <taxon>dalbergioids sensu lato</taxon>
        <taxon>Dalbergieae</taxon>
        <taxon>Pterocarpus clade</taxon>
        <taxon>Stylosanthes</taxon>
    </lineage>
</organism>
<dbReference type="PANTHER" id="PTHR31920">
    <property type="entry name" value="B3 DOMAIN-CONTAINING"/>
    <property type="match status" value="1"/>
</dbReference>
<evidence type="ECO:0000256" key="3">
    <source>
        <dbReference type="ARBA" id="ARBA00023125"/>
    </source>
</evidence>
<proteinExistence type="predicted"/>
<dbReference type="SMART" id="SM01019">
    <property type="entry name" value="B3"/>
    <property type="match status" value="1"/>
</dbReference>
<dbReference type="InterPro" id="IPR015300">
    <property type="entry name" value="DNA-bd_pseudobarrel_sf"/>
</dbReference>
<dbReference type="EMBL" id="JASCZI010211650">
    <property type="protein sequence ID" value="MED6195529.1"/>
    <property type="molecule type" value="Genomic_DNA"/>
</dbReference>
<sequence>MEWEKCGADVWFVKDWKKFAEFYSLENEQVLMFKYEGKSRFNVIILGRSCLEREYPLLNETLEAEDDSMERPNSPSRCSSKKRRTNTKEEARLYSSQHGETKGAQSRWPSTEKKKFNAYSDTGRPKDTGGRRIFSKSEASNNFEAPKDTKSSSALERAMALASNNLWFYREMKPAYLNNYLLFKKGDFIKQEGKEENFLSLWVTDENKTWDAKITKDDTTGQIMLTTGWKDFVEANNLKLNDVCIFEKTGNSRGLLYRVIIHHAKEESTHIPSQVTNDVDVAAIGPEIINSPSN</sequence>
<feature type="compositionally biased region" description="Polar residues" evidence="6">
    <location>
        <begin position="94"/>
        <end position="109"/>
    </location>
</feature>
<comment type="subcellular location">
    <subcellularLocation>
        <location evidence="1">Nucleus</location>
    </subcellularLocation>
</comment>
<protein>
    <recommendedName>
        <fullName evidence="7">TF-B3 domain-containing protein</fullName>
    </recommendedName>
</protein>
<gene>
    <name evidence="8" type="ORF">PIB30_038771</name>
</gene>
<feature type="domain" description="TF-B3" evidence="7">
    <location>
        <begin position="206"/>
        <end position="265"/>
    </location>
</feature>
<dbReference type="Gene3D" id="2.40.330.10">
    <property type="entry name" value="DNA-binding pseudobarrel domain"/>
    <property type="match status" value="2"/>
</dbReference>
<keyword evidence="9" id="KW-1185">Reference proteome</keyword>
<feature type="region of interest" description="Disordered" evidence="6">
    <location>
        <begin position="63"/>
        <end position="149"/>
    </location>
</feature>
<keyword evidence="4" id="KW-0804">Transcription</keyword>
<evidence type="ECO:0000259" key="7">
    <source>
        <dbReference type="PROSITE" id="PS50863"/>
    </source>
</evidence>
<dbReference type="PANTHER" id="PTHR31920:SF108">
    <property type="entry name" value="B3 DOMAIN-CONTAINING TRANSCRIPTION FACTOR VRN1-LIKE"/>
    <property type="match status" value="1"/>
</dbReference>
<evidence type="ECO:0000256" key="2">
    <source>
        <dbReference type="ARBA" id="ARBA00023015"/>
    </source>
</evidence>
<evidence type="ECO:0000313" key="8">
    <source>
        <dbReference type="EMBL" id="MED6195529.1"/>
    </source>
</evidence>
<name>A0ABU6XBS2_9FABA</name>
<dbReference type="Proteomes" id="UP001341840">
    <property type="component" value="Unassembled WGS sequence"/>
</dbReference>
<reference evidence="8 9" key="1">
    <citation type="journal article" date="2023" name="Plants (Basel)">
        <title>Bridging the Gap: Combining Genomics and Transcriptomics Approaches to Understand Stylosanthes scabra, an Orphan Legume from the Brazilian Caatinga.</title>
        <authorList>
            <person name="Ferreira-Neto J.R.C."/>
            <person name="da Silva M.D."/>
            <person name="Binneck E."/>
            <person name="de Melo N.F."/>
            <person name="da Silva R.H."/>
            <person name="de Melo A.L.T.M."/>
            <person name="Pandolfi V."/>
            <person name="Bustamante F.O."/>
            <person name="Brasileiro-Vidal A.C."/>
            <person name="Benko-Iseppon A.M."/>
        </authorList>
    </citation>
    <scope>NUCLEOTIDE SEQUENCE [LARGE SCALE GENOMIC DNA]</scope>
    <source>
        <tissue evidence="8">Leaves</tissue>
    </source>
</reference>
<evidence type="ECO:0000256" key="1">
    <source>
        <dbReference type="ARBA" id="ARBA00004123"/>
    </source>
</evidence>
<evidence type="ECO:0000256" key="4">
    <source>
        <dbReference type="ARBA" id="ARBA00023163"/>
    </source>
</evidence>
<feature type="domain" description="TF-B3" evidence="7">
    <location>
        <begin position="1"/>
        <end position="49"/>
    </location>
</feature>
<dbReference type="CDD" id="cd10017">
    <property type="entry name" value="B3_DNA"/>
    <property type="match status" value="1"/>
</dbReference>
<dbReference type="InterPro" id="IPR003340">
    <property type="entry name" value="B3_DNA-bd"/>
</dbReference>
<comment type="caution">
    <text evidence="8">The sequence shown here is derived from an EMBL/GenBank/DDBJ whole genome shotgun (WGS) entry which is preliminary data.</text>
</comment>
<dbReference type="InterPro" id="IPR050655">
    <property type="entry name" value="Plant_B3_domain"/>
</dbReference>
<keyword evidence="5" id="KW-0539">Nucleus</keyword>